<dbReference type="EMBL" id="CP108085">
    <property type="protein sequence ID" value="WUP75032.1"/>
    <property type="molecule type" value="Genomic_DNA"/>
</dbReference>
<dbReference type="RefSeq" id="WP_142648607.1">
    <property type="nucleotide sequence ID" value="NZ_CP108085.1"/>
</dbReference>
<sequence length="153" mass="17059">MSDAWEVKRRLARALNEHDLEALLDTFSPDAVLVSPFGIAEGHEQIGWMYEQVFKSFPDFQLLVWYEATGCDAPMMVEWTATGTHLGPILLPSGRELDGTGRPVTFRGTCASFIEDGKIKTHREYFDQLEIYTQLGLCLAEVPEDSESSDAAG</sequence>
<accession>A0ABZ1STU3</accession>
<dbReference type="SUPFAM" id="SSF54427">
    <property type="entry name" value="NTF2-like"/>
    <property type="match status" value="1"/>
</dbReference>
<dbReference type="Gene3D" id="3.10.450.50">
    <property type="match status" value="1"/>
</dbReference>
<proteinExistence type="predicted"/>
<name>A0ABZ1STU3_9ACTN</name>
<dbReference type="InterPro" id="IPR009959">
    <property type="entry name" value="Cyclase_SnoaL-like"/>
</dbReference>
<protein>
    <submittedName>
        <fullName evidence="1">Ester cyclase</fullName>
    </submittedName>
</protein>
<gene>
    <name evidence="1" type="ORF">OG913_37740</name>
</gene>
<reference evidence="1" key="1">
    <citation type="submission" date="2022-10" db="EMBL/GenBank/DDBJ databases">
        <title>The complete genomes of actinobacterial strains from the NBC collection.</title>
        <authorList>
            <person name="Joergensen T.S."/>
            <person name="Alvarez Arevalo M."/>
            <person name="Sterndorff E.B."/>
            <person name="Faurdal D."/>
            <person name="Vuksanovic O."/>
            <person name="Mourched A.-S."/>
            <person name="Charusanti P."/>
            <person name="Shaw S."/>
            <person name="Blin K."/>
            <person name="Weber T."/>
        </authorList>
    </citation>
    <scope>NUCLEOTIDE SEQUENCE</scope>
    <source>
        <strain evidence="1">NBC_00254</strain>
    </source>
</reference>
<dbReference type="Proteomes" id="UP001432011">
    <property type="component" value="Chromosome"/>
</dbReference>
<dbReference type="Pfam" id="PF07366">
    <property type="entry name" value="SnoaL"/>
    <property type="match status" value="1"/>
</dbReference>
<organism evidence="1 2">
    <name type="scientific">Microbispora hainanensis</name>
    <dbReference type="NCBI Taxonomy" id="568844"/>
    <lineage>
        <taxon>Bacteria</taxon>
        <taxon>Bacillati</taxon>
        <taxon>Actinomycetota</taxon>
        <taxon>Actinomycetes</taxon>
        <taxon>Streptosporangiales</taxon>
        <taxon>Streptosporangiaceae</taxon>
        <taxon>Microbispora</taxon>
    </lineage>
</organism>
<keyword evidence="2" id="KW-1185">Reference proteome</keyword>
<dbReference type="InterPro" id="IPR032710">
    <property type="entry name" value="NTF2-like_dom_sf"/>
</dbReference>
<evidence type="ECO:0000313" key="2">
    <source>
        <dbReference type="Proteomes" id="UP001432011"/>
    </source>
</evidence>
<evidence type="ECO:0000313" key="1">
    <source>
        <dbReference type="EMBL" id="WUP75032.1"/>
    </source>
</evidence>